<proteinExistence type="predicted"/>
<organism evidence="1 2">
    <name type="scientific">Linderina macrospora</name>
    <dbReference type="NCBI Taxonomy" id="4868"/>
    <lineage>
        <taxon>Eukaryota</taxon>
        <taxon>Fungi</taxon>
        <taxon>Fungi incertae sedis</taxon>
        <taxon>Zoopagomycota</taxon>
        <taxon>Kickxellomycotina</taxon>
        <taxon>Kickxellomycetes</taxon>
        <taxon>Kickxellales</taxon>
        <taxon>Kickxellaceae</taxon>
        <taxon>Linderina</taxon>
    </lineage>
</organism>
<feature type="non-terminal residue" evidence="1">
    <location>
        <position position="212"/>
    </location>
</feature>
<keyword evidence="2" id="KW-1185">Reference proteome</keyword>
<comment type="caution">
    <text evidence="1">The sequence shown here is derived from an EMBL/GenBank/DDBJ whole genome shotgun (WGS) entry which is preliminary data.</text>
</comment>
<evidence type="ECO:0000313" key="1">
    <source>
        <dbReference type="EMBL" id="KAJ1934380.1"/>
    </source>
</evidence>
<protein>
    <submittedName>
        <fullName evidence="1">Uncharacterized protein</fullName>
    </submittedName>
</protein>
<sequence>MSSAAAAATSERSLRRYHSAGISRSNSPAPVAAPANDTPSAAVKAVGRRELGIAGRQQSETGGTRRLRNTPSQTELRAHALQGPSKRASATPTPPQSYLSRHNNIGSGSGSGNRVPSRTSTPSRNGRTTSPVSSFRFNVQREPSPTRAPTASVRRSRIPTMPGGGRDNLYHQHMELKEKIREQESTNKQLIDDIKSMISLNEGLESKLQAAT</sequence>
<dbReference type="Proteomes" id="UP001150603">
    <property type="component" value="Unassembled WGS sequence"/>
</dbReference>
<accession>A0ACC1J200</accession>
<dbReference type="EMBL" id="JANBPW010004672">
    <property type="protein sequence ID" value="KAJ1934380.1"/>
    <property type="molecule type" value="Genomic_DNA"/>
</dbReference>
<gene>
    <name evidence="1" type="ORF">FBU59_005718</name>
</gene>
<reference evidence="1" key="1">
    <citation type="submission" date="2022-07" db="EMBL/GenBank/DDBJ databases">
        <title>Phylogenomic reconstructions and comparative analyses of Kickxellomycotina fungi.</title>
        <authorList>
            <person name="Reynolds N.K."/>
            <person name="Stajich J.E."/>
            <person name="Barry K."/>
            <person name="Grigoriev I.V."/>
            <person name="Crous P."/>
            <person name="Smith M.E."/>
        </authorList>
    </citation>
    <scope>NUCLEOTIDE SEQUENCE</scope>
    <source>
        <strain evidence="1">NRRL 5244</strain>
    </source>
</reference>
<name>A0ACC1J200_9FUNG</name>
<evidence type="ECO:0000313" key="2">
    <source>
        <dbReference type="Proteomes" id="UP001150603"/>
    </source>
</evidence>